<dbReference type="AlphaFoldDB" id="A0A2V3WGE8"/>
<reference evidence="4 5" key="1">
    <citation type="submission" date="2018-05" db="EMBL/GenBank/DDBJ databases">
        <title>Genomic Encyclopedia of Type Strains, Phase IV (KMG-IV): sequencing the most valuable type-strain genomes for metagenomic binning, comparative biology and taxonomic classification.</title>
        <authorList>
            <person name="Goeker M."/>
        </authorList>
    </citation>
    <scope>NUCLEOTIDE SEQUENCE [LARGE SCALE GENOMIC DNA]</scope>
    <source>
        <strain evidence="4 5">DSM 22440</strain>
    </source>
</reference>
<comment type="function">
    <text evidence="3">Probably deamidates glutamine residues to glutamate on methyl-accepting chemotaxis receptors (MCPs), playing an important role in chemotaxis.</text>
</comment>
<protein>
    <recommendedName>
        <fullName evidence="3">Probable chemoreceptor glutamine deamidase CheD</fullName>
        <ecNumber evidence="3">3.5.1.44</ecNumber>
    </recommendedName>
</protein>
<evidence type="ECO:0000313" key="5">
    <source>
        <dbReference type="Proteomes" id="UP000247922"/>
    </source>
</evidence>
<dbReference type="EC" id="3.5.1.44" evidence="3"/>
<evidence type="ECO:0000256" key="3">
    <source>
        <dbReference type="HAMAP-Rule" id="MF_01440"/>
    </source>
</evidence>
<dbReference type="Proteomes" id="UP000247922">
    <property type="component" value="Unassembled WGS sequence"/>
</dbReference>
<keyword evidence="2 3" id="KW-0378">Hydrolase</keyword>
<comment type="caution">
    <text evidence="4">The sequence shown here is derived from an EMBL/GenBank/DDBJ whole genome shotgun (WGS) entry which is preliminary data.</text>
</comment>
<dbReference type="InterPro" id="IPR038592">
    <property type="entry name" value="CheD-like_sf"/>
</dbReference>
<dbReference type="InterPro" id="IPR011324">
    <property type="entry name" value="Cytotoxic_necrot_fac-like_cat"/>
</dbReference>
<accession>A0A2V3WGE8</accession>
<name>A0A2V3WGE8_9BACI</name>
<dbReference type="Pfam" id="PF03975">
    <property type="entry name" value="CheD"/>
    <property type="match status" value="1"/>
</dbReference>
<dbReference type="InterPro" id="IPR005659">
    <property type="entry name" value="Chemorcpt_Glu_NH3ase_CheD"/>
</dbReference>
<dbReference type="PANTHER" id="PTHR35147:SF1">
    <property type="entry name" value="CHEMORECEPTOR GLUTAMINE DEAMIDASE CHED-RELATED"/>
    <property type="match status" value="1"/>
</dbReference>
<dbReference type="PANTHER" id="PTHR35147">
    <property type="entry name" value="CHEMORECEPTOR GLUTAMINE DEAMIDASE CHED-RELATED"/>
    <property type="match status" value="1"/>
</dbReference>
<gene>
    <name evidence="3" type="primary">cheD</name>
    <name evidence="4" type="ORF">DES38_10288</name>
</gene>
<comment type="similarity">
    <text evidence="3">Belongs to the CheD family.</text>
</comment>
<dbReference type="SUPFAM" id="SSF64438">
    <property type="entry name" value="CNF1/YfiH-like putative cysteine hydrolases"/>
    <property type="match status" value="1"/>
</dbReference>
<keyword evidence="5" id="KW-1185">Reference proteome</keyword>
<dbReference type="GO" id="GO:0006935">
    <property type="term" value="P:chemotaxis"/>
    <property type="evidence" value="ECO:0007669"/>
    <property type="project" value="UniProtKB-UniRule"/>
</dbReference>
<dbReference type="EMBL" id="QJJR01000002">
    <property type="protein sequence ID" value="PXW92507.1"/>
    <property type="molecule type" value="Genomic_DNA"/>
</dbReference>
<evidence type="ECO:0000313" key="4">
    <source>
        <dbReference type="EMBL" id="PXW92507.1"/>
    </source>
</evidence>
<organism evidence="4 5">
    <name type="scientific">Streptohalobacillus salinus</name>
    <dbReference type="NCBI Taxonomy" id="621096"/>
    <lineage>
        <taxon>Bacteria</taxon>
        <taxon>Bacillati</taxon>
        <taxon>Bacillota</taxon>
        <taxon>Bacilli</taxon>
        <taxon>Bacillales</taxon>
        <taxon>Bacillaceae</taxon>
        <taxon>Streptohalobacillus</taxon>
    </lineage>
</organism>
<dbReference type="RefSeq" id="WP_110250389.1">
    <property type="nucleotide sequence ID" value="NZ_QJJR01000002.1"/>
</dbReference>
<dbReference type="CDD" id="cd16352">
    <property type="entry name" value="CheD"/>
    <property type="match status" value="1"/>
</dbReference>
<comment type="catalytic activity">
    <reaction evidence="3">
        <text>L-glutaminyl-[protein] + H2O = L-glutamyl-[protein] + NH4(+)</text>
        <dbReference type="Rhea" id="RHEA:16441"/>
        <dbReference type="Rhea" id="RHEA-COMP:10207"/>
        <dbReference type="Rhea" id="RHEA-COMP:10208"/>
        <dbReference type="ChEBI" id="CHEBI:15377"/>
        <dbReference type="ChEBI" id="CHEBI:28938"/>
        <dbReference type="ChEBI" id="CHEBI:29973"/>
        <dbReference type="ChEBI" id="CHEBI:30011"/>
        <dbReference type="EC" id="3.5.1.44"/>
    </reaction>
</comment>
<proteinExistence type="inferred from homology"/>
<evidence type="ECO:0000256" key="1">
    <source>
        <dbReference type="ARBA" id="ARBA00022500"/>
    </source>
</evidence>
<dbReference type="GO" id="GO:0050568">
    <property type="term" value="F:protein-glutamine glutaminase activity"/>
    <property type="evidence" value="ECO:0007669"/>
    <property type="project" value="UniProtKB-UniRule"/>
</dbReference>
<dbReference type="HAMAP" id="MF_01440">
    <property type="entry name" value="CheD"/>
    <property type="match status" value="1"/>
</dbReference>
<keyword evidence="1 3" id="KW-0145">Chemotaxis</keyword>
<sequence length="166" mass="18013">MTTETYNIIKVGIADLQFARDADHLRTSGLGSCVGVVIYDPNIKVAGMAHVMLPDSKSAKQENLNMHKYADTSLPILVDTLIKQGARRFALKAKIAGGAQMFAFSSSNDMLRVGARNVEAVKAFLAEVRIPILSEDIHGSSGRTIEFSTENSMLSVRTVNKGTKEI</sequence>
<dbReference type="Gene3D" id="3.30.1330.200">
    <property type="match status" value="1"/>
</dbReference>
<evidence type="ECO:0000256" key="2">
    <source>
        <dbReference type="ARBA" id="ARBA00022801"/>
    </source>
</evidence>
<dbReference type="OrthoDB" id="9807202at2"/>